<dbReference type="Pfam" id="PF00854">
    <property type="entry name" value="PTR2"/>
    <property type="match status" value="1"/>
</dbReference>
<keyword evidence="8" id="KW-1185">Reference proteome</keyword>
<reference evidence="7" key="1">
    <citation type="submission" date="2024-02" db="EMBL/GenBank/DDBJ databases">
        <authorList>
            <consortium name="ELIXIR-Norway"/>
            <consortium name="Elixir Norway"/>
        </authorList>
    </citation>
    <scope>NUCLEOTIDE SEQUENCE</scope>
</reference>
<feature type="transmembrane region" description="Helical" evidence="6">
    <location>
        <begin position="57"/>
        <end position="80"/>
    </location>
</feature>
<evidence type="ECO:0000256" key="3">
    <source>
        <dbReference type="ARBA" id="ARBA00022692"/>
    </source>
</evidence>
<evidence type="ECO:0000313" key="8">
    <source>
        <dbReference type="Proteomes" id="UP001497444"/>
    </source>
</evidence>
<comment type="subcellular location">
    <subcellularLocation>
        <location evidence="1">Membrane</location>
        <topology evidence="1">Multi-pass membrane protein</topology>
    </subcellularLocation>
</comment>
<evidence type="ECO:0000256" key="5">
    <source>
        <dbReference type="ARBA" id="ARBA00023136"/>
    </source>
</evidence>
<accession>A0ABP0VRP5</accession>
<dbReference type="EMBL" id="OZ020105">
    <property type="protein sequence ID" value="CAK9256606.1"/>
    <property type="molecule type" value="Genomic_DNA"/>
</dbReference>
<evidence type="ECO:0000256" key="1">
    <source>
        <dbReference type="ARBA" id="ARBA00004141"/>
    </source>
</evidence>
<protein>
    <submittedName>
        <fullName evidence="7">Uncharacterized protein</fullName>
    </submittedName>
</protein>
<organism evidence="7 8">
    <name type="scientific">Sphagnum jensenii</name>
    <dbReference type="NCBI Taxonomy" id="128206"/>
    <lineage>
        <taxon>Eukaryota</taxon>
        <taxon>Viridiplantae</taxon>
        <taxon>Streptophyta</taxon>
        <taxon>Embryophyta</taxon>
        <taxon>Bryophyta</taxon>
        <taxon>Sphagnophytina</taxon>
        <taxon>Sphagnopsida</taxon>
        <taxon>Sphagnales</taxon>
        <taxon>Sphagnaceae</taxon>
        <taxon>Sphagnum</taxon>
    </lineage>
</organism>
<dbReference type="Gene3D" id="1.20.1250.20">
    <property type="entry name" value="MFS general substrate transporter like domains"/>
    <property type="match status" value="2"/>
</dbReference>
<comment type="similarity">
    <text evidence="2">Belongs to the major facilitator superfamily. Proton-dependent oligopeptide transporter (POT/PTR) (TC 2.A.17) family.</text>
</comment>
<gene>
    <name evidence="7" type="ORF">CSSPJE1EN1_LOCUS2084</name>
</gene>
<dbReference type="PANTHER" id="PTHR11654">
    <property type="entry name" value="OLIGOPEPTIDE TRANSPORTER-RELATED"/>
    <property type="match status" value="1"/>
</dbReference>
<dbReference type="InterPro" id="IPR000109">
    <property type="entry name" value="POT_fam"/>
</dbReference>
<evidence type="ECO:0000256" key="6">
    <source>
        <dbReference type="SAM" id="Phobius"/>
    </source>
</evidence>
<keyword evidence="3 6" id="KW-0812">Transmembrane</keyword>
<name>A0ABP0VRP5_9BRYO</name>
<keyword evidence="5 6" id="KW-0472">Membrane</keyword>
<evidence type="ECO:0000256" key="2">
    <source>
        <dbReference type="ARBA" id="ARBA00005982"/>
    </source>
</evidence>
<feature type="transmembrane region" description="Helical" evidence="6">
    <location>
        <begin position="112"/>
        <end position="133"/>
    </location>
</feature>
<keyword evidence="4 6" id="KW-1133">Transmembrane helix</keyword>
<sequence length="220" mass="24002">MRVVDDAQAEDRRTDLHVESFNLTRDGSVDQYGRVADKRKTGGWKAAPLIFAYLGRFWAIAVFATIKVVGMMLLALSAVIPSLRPPPCPANPYIPCQAAYGYQIGGVDNVGFSWGFGIPAAVMLLAVVIFMAGSNIYRFKAPQGSPLTTIAQVAVAAAWKQNVGPLSDEAVLYTGPILGSGPIEKLCHTEQFRQVPCTHHLFPVHMHQNHKEEKQKSAVQ</sequence>
<dbReference type="InterPro" id="IPR036259">
    <property type="entry name" value="MFS_trans_sf"/>
</dbReference>
<evidence type="ECO:0000256" key="4">
    <source>
        <dbReference type="ARBA" id="ARBA00022989"/>
    </source>
</evidence>
<evidence type="ECO:0000313" key="7">
    <source>
        <dbReference type="EMBL" id="CAK9256606.1"/>
    </source>
</evidence>
<proteinExistence type="inferred from homology"/>
<dbReference type="Proteomes" id="UP001497444">
    <property type="component" value="Chromosome 10"/>
</dbReference>